<dbReference type="InterPro" id="IPR003593">
    <property type="entry name" value="AAA+_ATPase"/>
</dbReference>
<dbReference type="InterPro" id="IPR050747">
    <property type="entry name" value="Mitochondrial_chaperone_BCS1"/>
</dbReference>
<evidence type="ECO:0000259" key="7">
    <source>
        <dbReference type="SMART" id="SM01024"/>
    </source>
</evidence>
<dbReference type="PROSITE" id="PS00674">
    <property type="entry name" value="AAA"/>
    <property type="match status" value="1"/>
</dbReference>
<keyword evidence="4" id="KW-0547">Nucleotide-binding</keyword>
<organism evidence="8 9">
    <name type="scientific">Tilletia horrida</name>
    <dbReference type="NCBI Taxonomy" id="155126"/>
    <lineage>
        <taxon>Eukaryota</taxon>
        <taxon>Fungi</taxon>
        <taxon>Dikarya</taxon>
        <taxon>Basidiomycota</taxon>
        <taxon>Ustilaginomycotina</taxon>
        <taxon>Exobasidiomycetes</taxon>
        <taxon>Tilletiales</taxon>
        <taxon>Tilletiaceae</taxon>
        <taxon>Tilletia</taxon>
    </lineage>
</organism>
<evidence type="ECO:0000256" key="4">
    <source>
        <dbReference type="RuleBase" id="RU003651"/>
    </source>
</evidence>
<dbReference type="InterPro" id="IPR014851">
    <property type="entry name" value="BCS1_N"/>
</dbReference>
<evidence type="ECO:0000259" key="6">
    <source>
        <dbReference type="SMART" id="SM00382"/>
    </source>
</evidence>
<protein>
    <recommendedName>
        <fullName evidence="10">AAA+ ATPase domain-containing protein</fullName>
    </recommendedName>
</protein>
<evidence type="ECO:0000313" key="8">
    <source>
        <dbReference type="EMBL" id="KAK0554838.1"/>
    </source>
</evidence>
<evidence type="ECO:0000256" key="5">
    <source>
        <dbReference type="SAM" id="MobiDB-lite"/>
    </source>
</evidence>
<sequence length="626" mass="69092">MVKVLSAVKAAPRTAVAASTAVLRTTTYPVRTALVSLFSRLKFLNAYGLFSSSESLRLIFFGLLATHGRTLLGYIQAIIEDRLICTFETSDRDEPFQWFESLTKNRQIGKNARNFVVADMREGEEELVAAGADVPLRTVLSATGSTSFLFSPKTAEVFSTWSDLFRVPDSYSSPLSLPAALHPLEAALLRVLPFTPYSTTLAWLNFRDTTRANREVKDLDVSTFSLTRSFAPLRSLVKLARKEYVQASIGNTSVYMPDSNRTGWAESYSRPRRSAEYVVLDDAKKAALFDDAKAFFDEENENWMAQRGLPFRRGYLLYGPPGNGKTSSVVALAGELDMDIYLLSLSDKNMDESALLRLTQQCSTPCILLLEDIDAIFTGRQREDEKPSVEEEEGQRSGRKSNPKSGAQLSFSSLLQVLDGAGSSEDRLLIMTTNHPEQLDPALIRPGRIDVRVCFENASRAQARDLFVRIFNDYGTEGGKTEAELRAEREREEAADRARFGGGRRGVFRSSSSSGSLFIPNHTEAPAMTAARLHGLADQFAAQVPDDRSFSMATLQGFLIRQALRMDRFGDLAGAAEDAVAKFPRWRDRWLAAARTQQTDSPAGGGASSTAAAPMLDDEDETAYSL</sequence>
<dbReference type="InterPro" id="IPR003959">
    <property type="entry name" value="ATPase_AAA_core"/>
</dbReference>
<reference evidence="8" key="1">
    <citation type="journal article" date="2023" name="PhytoFront">
        <title>Draft Genome Resources of Seven Strains of Tilletia horrida, Causal Agent of Kernel Smut of Rice.</title>
        <authorList>
            <person name="Khanal S."/>
            <person name="Antony Babu S."/>
            <person name="Zhou X.G."/>
        </authorList>
    </citation>
    <scope>NUCLEOTIDE SEQUENCE</scope>
    <source>
        <strain evidence="8">TX6</strain>
    </source>
</reference>
<dbReference type="Pfam" id="PF00004">
    <property type="entry name" value="AAA"/>
    <property type="match status" value="1"/>
</dbReference>
<proteinExistence type="inferred from homology"/>
<evidence type="ECO:0000256" key="1">
    <source>
        <dbReference type="ARBA" id="ARBA00004434"/>
    </source>
</evidence>
<dbReference type="InterPro" id="IPR003960">
    <property type="entry name" value="ATPase_AAA_CS"/>
</dbReference>
<keyword evidence="3" id="KW-0999">Mitochondrion inner membrane</keyword>
<comment type="caution">
    <text evidence="8">The sequence shown here is derived from an EMBL/GenBank/DDBJ whole genome shotgun (WGS) entry which is preliminary data.</text>
</comment>
<evidence type="ECO:0000256" key="2">
    <source>
        <dbReference type="ARBA" id="ARBA00007448"/>
    </source>
</evidence>
<gene>
    <name evidence="8" type="ORF">OC846_001941</name>
</gene>
<dbReference type="EMBL" id="JAPDMZ010000033">
    <property type="protein sequence ID" value="KAK0554838.1"/>
    <property type="molecule type" value="Genomic_DNA"/>
</dbReference>
<dbReference type="GO" id="GO:0005524">
    <property type="term" value="F:ATP binding"/>
    <property type="evidence" value="ECO:0007669"/>
    <property type="project" value="UniProtKB-KW"/>
</dbReference>
<dbReference type="SUPFAM" id="SSF52540">
    <property type="entry name" value="P-loop containing nucleoside triphosphate hydrolases"/>
    <property type="match status" value="1"/>
</dbReference>
<evidence type="ECO:0000256" key="3">
    <source>
        <dbReference type="ARBA" id="ARBA00022792"/>
    </source>
</evidence>
<feature type="domain" description="AAA+ ATPase" evidence="6">
    <location>
        <begin position="311"/>
        <end position="459"/>
    </location>
</feature>
<accession>A0AAN6JZE9</accession>
<dbReference type="SMART" id="SM01024">
    <property type="entry name" value="BCS1_N"/>
    <property type="match status" value="1"/>
</dbReference>
<dbReference type="GO" id="GO:0016887">
    <property type="term" value="F:ATP hydrolysis activity"/>
    <property type="evidence" value="ECO:0007669"/>
    <property type="project" value="InterPro"/>
</dbReference>
<dbReference type="PANTHER" id="PTHR23070">
    <property type="entry name" value="BCS1 AAA-TYPE ATPASE"/>
    <property type="match status" value="1"/>
</dbReference>
<feature type="compositionally biased region" description="Acidic residues" evidence="5">
    <location>
        <begin position="616"/>
        <end position="626"/>
    </location>
</feature>
<dbReference type="Proteomes" id="UP001176517">
    <property type="component" value="Unassembled WGS sequence"/>
</dbReference>
<keyword evidence="3" id="KW-0472">Membrane</keyword>
<keyword evidence="3" id="KW-0496">Mitochondrion</keyword>
<evidence type="ECO:0008006" key="10">
    <source>
        <dbReference type="Google" id="ProtNLM"/>
    </source>
</evidence>
<dbReference type="Gene3D" id="3.40.50.300">
    <property type="entry name" value="P-loop containing nucleotide triphosphate hydrolases"/>
    <property type="match status" value="1"/>
</dbReference>
<dbReference type="AlphaFoldDB" id="A0AAN6JZE9"/>
<name>A0AAN6JZE9_9BASI</name>
<feature type="compositionally biased region" description="Basic and acidic residues" evidence="5">
    <location>
        <begin position="380"/>
        <end position="389"/>
    </location>
</feature>
<dbReference type="Pfam" id="PF08740">
    <property type="entry name" value="BCS1_N"/>
    <property type="match status" value="1"/>
</dbReference>
<keyword evidence="9" id="KW-1185">Reference proteome</keyword>
<dbReference type="GO" id="GO:0005743">
    <property type="term" value="C:mitochondrial inner membrane"/>
    <property type="evidence" value="ECO:0007669"/>
    <property type="project" value="UniProtKB-SubCell"/>
</dbReference>
<dbReference type="SMART" id="SM00382">
    <property type="entry name" value="AAA"/>
    <property type="match status" value="1"/>
</dbReference>
<comment type="subcellular location">
    <subcellularLocation>
        <location evidence="1">Mitochondrion inner membrane</location>
        <topology evidence="1">Single-pass membrane protein</topology>
    </subcellularLocation>
</comment>
<comment type="similarity">
    <text evidence="2">Belongs to the AAA ATPase family. BCS1 subfamily.</text>
</comment>
<feature type="domain" description="BCS1 N-terminal" evidence="7">
    <location>
        <begin position="59"/>
        <end position="278"/>
    </location>
</feature>
<dbReference type="InterPro" id="IPR027417">
    <property type="entry name" value="P-loop_NTPase"/>
</dbReference>
<evidence type="ECO:0000313" key="9">
    <source>
        <dbReference type="Proteomes" id="UP001176517"/>
    </source>
</evidence>
<keyword evidence="4" id="KW-0067">ATP-binding</keyword>
<feature type="region of interest" description="Disordered" evidence="5">
    <location>
        <begin position="380"/>
        <end position="407"/>
    </location>
</feature>
<feature type="region of interest" description="Disordered" evidence="5">
    <location>
        <begin position="594"/>
        <end position="626"/>
    </location>
</feature>